<dbReference type="OrthoDB" id="6116004at2759"/>
<evidence type="ECO:0000313" key="3">
    <source>
        <dbReference type="RefSeq" id="XP_022322888.1"/>
    </source>
</evidence>
<gene>
    <name evidence="3" type="primary">LOC111124328</name>
</gene>
<dbReference type="InterPro" id="IPR026960">
    <property type="entry name" value="RVT-Znf"/>
</dbReference>
<dbReference type="RefSeq" id="XP_022322888.1">
    <property type="nucleotide sequence ID" value="XM_022467180.1"/>
</dbReference>
<feature type="domain" description="Reverse transcriptase zinc-binding" evidence="1">
    <location>
        <begin position="156"/>
        <end position="218"/>
    </location>
</feature>
<keyword evidence="2" id="KW-1185">Reference proteome</keyword>
<dbReference type="Proteomes" id="UP000694844">
    <property type="component" value="Chromosome 3"/>
</dbReference>
<dbReference type="Pfam" id="PF13966">
    <property type="entry name" value="zf-RVT"/>
    <property type="match status" value="1"/>
</dbReference>
<evidence type="ECO:0000259" key="1">
    <source>
        <dbReference type="Pfam" id="PF13966"/>
    </source>
</evidence>
<dbReference type="AlphaFoldDB" id="A0A8B8D468"/>
<evidence type="ECO:0000313" key="2">
    <source>
        <dbReference type="Proteomes" id="UP000694844"/>
    </source>
</evidence>
<accession>A0A8B8D468</accession>
<name>A0A8B8D468_CRAVI</name>
<dbReference type="GeneID" id="111124328"/>
<sequence>MERKINHYLRQWMGVPQSFSSVGFYSKTTKLRLPLTSVVEEFKAGKARLIMTLKDARDTKVRGAGEYVQSGQKWKANEAVVEAESRLRHKDIVGTICKGRQGRGSESTTRWKGASARERRMLVQQEIRNQEEEARVLKAVEMGNQGKWTKWETGQRELTWSDIWKYTAFQLQFLLRAVYDVLPTPTNLKTWGLTEDPMCTLCQKPANLEHILSSCQVALTRGRYTWRHNQVLRALAYTLETERKKDHVQTEHPRFISFVRSGEQTTGVKPQHRKGILNMARDWELRVDLEKKLVFPPIVETTQRPDILLISEQTKKLVVIELTVPWETRCQEAHERKYAKYEDLLMDCREAGWQTWNYPVEVGARGYPAASCGRMMAALGICGKSREKAVSAMAVAAERASSWLWLRREDGSWKPDRRG</sequence>
<proteinExistence type="predicted"/>
<reference evidence="3" key="1">
    <citation type="submission" date="2025-08" db="UniProtKB">
        <authorList>
            <consortium name="RefSeq"/>
        </authorList>
    </citation>
    <scope>IDENTIFICATION</scope>
    <source>
        <tissue evidence="3">Whole sample</tissue>
    </source>
</reference>
<protein>
    <submittedName>
        <fullName evidence="3">Uncharacterized protein LOC111124328</fullName>
    </submittedName>
</protein>
<organism evidence="2 3">
    <name type="scientific">Crassostrea virginica</name>
    <name type="common">Eastern oyster</name>
    <dbReference type="NCBI Taxonomy" id="6565"/>
    <lineage>
        <taxon>Eukaryota</taxon>
        <taxon>Metazoa</taxon>
        <taxon>Spiralia</taxon>
        <taxon>Lophotrochozoa</taxon>
        <taxon>Mollusca</taxon>
        <taxon>Bivalvia</taxon>
        <taxon>Autobranchia</taxon>
        <taxon>Pteriomorphia</taxon>
        <taxon>Ostreida</taxon>
        <taxon>Ostreoidea</taxon>
        <taxon>Ostreidae</taxon>
        <taxon>Crassostrea</taxon>
    </lineage>
</organism>
<dbReference type="KEGG" id="cvn:111124328"/>